<sequence length="549" mass="61334" precursor="true">MMTKALRLISLFIITGLMLSACSVNLNKKSANQDEDIYEGKYDILDKGPEKGGSIRLFSTPVDTLNPILTNNQYVQDFLGFVFEGLYRLDEKQQPVPVLAERAVTSADGLKLTVTLKKGIKWHNGLPLQAGDVVFTINSIMDTKNSSVYAANLQNIASVTAGNNNSVVITLKKPDSMLLYSLTFPVISMQYFNKEKLSDKNSKKNLSPVGTGPYTFVSYNAKNGVKFKANDDWWNKGNSEVTTPYIQSLEIKIFENAGKATKVFQSRDVDVVTVDHSEFKKYINRTDISLKRYPGKNYEFLSLNVTKGPMANKNLRSALGGFIDKKKLIDTAVQGIAIPAELPLFPNSWINQLVNMEQYSDLKKAKQLMTQSGYVLSKNKYVSKANSRALSLKLIVNQDNTLRVNTADAIASQLVKNGINVEVEKLTWENVQKRIKSGAYDMALLGYQISTKPDLSFAYSTDSIESGLNTAKYSNPAVDGYLQQILTQSDIEKQKSLYTKLLNTVLDERPYIGLYFISQGIMCSKNIKGAINPNVWNSYNDISQWYVPQ</sequence>
<keyword evidence="3" id="KW-0732">Signal</keyword>
<dbReference type="PIRSF" id="PIRSF002741">
    <property type="entry name" value="MppA"/>
    <property type="match status" value="1"/>
</dbReference>
<dbReference type="GO" id="GO:0042597">
    <property type="term" value="C:periplasmic space"/>
    <property type="evidence" value="ECO:0007669"/>
    <property type="project" value="UniProtKB-ARBA"/>
</dbReference>
<organism evidence="5 6">
    <name type="scientific">Ruminiclostridium cellulolyticum (strain ATCC 35319 / DSM 5812 / JCM 6584 / H10)</name>
    <name type="common">Clostridium cellulolyticum</name>
    <dbReference type="NCBI Taxonomy" id="394503"/>
    <lineage>
        <taxon>Bacteria</taxon>
        <taxon>Bacillati</taxon>
        <taxon>Bacillota</taxon>
        <taxon>Clostridia</taxon>
        <taxon>Eubacteriales</taxon>
        <taxon>Oscillospiraceae</taxon>
        <taxon>Ruminiclostridium</taxon>
    </lineage>
</organism>
<proteinExistence type="inferred from homology"/>
<dbReference type="Gene3D" id="3.10.105.10">
    <property type="entry name" value="Dipeptide-binding Protein, Domain 3"/>
    <property type="match status" value="1"/>
</dbReference>
<evidence type="ECO:0000256" key="3">
    <source>
        <dbReference type="ARBA" id="ARBA00022729"/>
    </source>
</evidence>
<comment type="similarity">
    <text evidence="1">Belongs to the bacterial solute-binding protein 5 family.</text>
</comment>
<dbReference type="InterPro" id="IPR030678">
    <property type="entry name" value="Peptide/Ni-bd"/>
</dbReference>
<evidence type="ECO:0000259" key="4">
    <source>
        <dbReference type="Pfam" id="PF00496"/>
    </source>
</evidence>
<dbReference type="PANTHER" id="PTHR30290:SF9">
    <property type="entry name" value="OLIGOPEPTIDE-BINDING PROTEIN APPA"/>
    <property type="match status" value="1"/>
</dbReference>
<dbReference type="GO" id="GO:0043190">
    <property type="term" value="C:ATP-binding cassette (ABC) transporter complex"/>
    <property type="evidence" value="ECO:0007669"/>
    <property type="project" value="InterPro"/>
</dbReference>
<dbReference type="GO" id="GO:0015833">
    <property type="term" value="P:peptide transport"/>
    <property type="evidence" value="ECO:0007669"/>
    <property type="project" value="TreeGrafter"/>
</dbReference>
<gene>
    <name evidence="5" type="ordered locus">Ccel_0608</name>
</gene>
<keyword evidence="6" id="KW-1185">Reference proteome</keyword>
<dbReference type="STRING" id="394503.Ccel_0608"/>
<dbReference type="PROSITE" id="PS51257">
    <property type="entry name" value="PROKAR_LIPOPROTEIN"/>
    <property type="match status" value="1"/>
</dbReference>
<dbReference type="RefSeq" id="WP_015924158.1">
    <property type="nucleotide sequence ID" value="NC_011898.1"/>
</dbReference>
<feature type="domain" description="Solute-binding protein family 5" evidence="4">
    <location>
        <begin position="94"/>
        <end position="461"/>
    </location>
</feature>
<dbReference type="Gene3D" id="3.90.76.10">
    <property type="entry name" value="Dipeptide-binding Protein, Domain 1"/>
    <property type="match status" value="1"/>
</dbReference>
<dbReference type="Gene3D" id="3.40.190.10">
    <property type="entry name" value="Periplasmic binding protein-like II"/>
    <property type="match status" value="1"/>
</dbReference>
<dbReference type="EMBL" id="CP001348">
    <property type="protein sequence ID" value="ACL74989.1"/>
    <property type="molecule type" value="Genomic_DNA"/>
</dbReference>
<evidence type="ECO:0000313" key="5">
    <source>
        <dbReference type="EMBL" id="ACL74989.1"/>
    </source>
</evidence>
<dbReference type="eggNOG" id="COG0747">
    <property type="taxonomic scope" value="Bacteria"/>
</dbReference>
<dbReference type="Pfam" id="PF00496">
    <property type="entry name" value="SBP_bac_5"/>
    <property type="match status" value="1"/>
</dbReference>
<dbReference type="InterPro" id="IPR039424">
    <property type="entry name" value="SBP_5"/>
</dbReference>
<protein>
    <submittedName>
        <fullName evidence="5">Extracellular solute-binding protein family 5</fullName>
    </submittedName>
</protein>
<reference evidence="5 6" key="1">
    <citation type="submission" date="2009-01" db="EMBL/GenBank/DDBJ databases">
        <title>Complete sequence of Clostridium cellulolyticum H10.</title>
        <authorList>
            <consortium name="US DOE Joint Genome Institute"/>
            <person name="Lucas S."/>
            <person name="Copeland A."/>
            <person name="Lapidus A."/>
            <person name="Glavina del Rio T."/>
            <person name="Dalin E."/>
            <person name="Tice H."/>
            <person name="Bruce D."/>
            <person name="Goodwin L."/>
            <person name="Pitluck S."/>
            <person name="Chertkov O."/>
            <person name="Saunders E."/>
            <person name="Brettin T."/>
            <person name="Detter J.C."/>
            <person name="Han C."/>
            <person name="Larimer F."/>
            <person name="Land M."/>
            <person name="Hauser L."/>
            <person name="Kyrpides N."/>
            <person name="Ivanova N."/>
            <person name="Zhou J."/>
            <person name="Richardson P."/>
        </authorList>
    </citation>
    <scope>NUCLEOTIDE SEQUENCE [LARGE SCALE GENOMIC DNA]</scope>
    <source>
        <strain evidence="6">ATCC 35319 / DSM 5812 / JCM 6584 / H10</strain>
    </source>
</reference>
<dbReference type="CDD" id="cd08513">
    <property type="entry name" value="PBP2_thermophilic_Hb8_like"/>
    <property type="match status" value="1"/>
</dbReference>
<evidence type="ECO:0000256" key="1">
    <source>
        <dbReference type="ARBA" id="ARBA00005695"/>
    </source>
</evidence>
<dbReference type="SUPFAM" id="SSF53850">
    <property type="entry name" value="Periplasmic binding protein-like II"/>
    <property type="match status" value="1"/>
</dbReference>
<keyword evidence="2" id="KW-0813">Transport</keyword>
<evidence type="ECO:0000256" key="2">
    <source>
        <dbReference type="ARBA" id="ARBA00022448"/>
    </source>
</evidence>
<dbReference type="AlphaFoldDB" id="B8I765"/>
<name>B8I765_RUMCH</name>
<dbReference type="Proteomes" id="UP000001349">
    <property type="component" value="Chromosome"/>
</dbReference>
<evidence type="ECO:0000313" key="6">
    <source>
        <dbReference type="Proteomes" id="UP000001349"/>
    </source>
</evidence>
<dbReference type="KEGG" id="cce:Ccel_0608"/>
<accession>B8I765</accession>
<dbReference type="InterPro" id="IPR000914">
    <property type="entry name" value="SBP_5_dom"/>
</dbReference>
<dbReference type="GO" id="GO:1904680">
    <property type="term" value="F:peptide transmembrane transporter activity"/>
    <property type="evidence" value="ECO:0007669"/>
    <property type="project" value="TreeGrafter"/>
</dbReference>
<dbReference type="PANTHER" id="PTHR30290">
    <property type="entry name" value="PERIPLASMIC BINDING COMPONENT OF ABC TRANSPORTER"/>
    <property type="match status" value="1"/>
</dbReference>
<dbReference type="HOGENOM" id="CLU_017028_8_6_9"/>